<dbReference type="Gene3D" id="3.40.50.1820">
    <property type="entry name" value="alpha/beta hydrolase"/>
    <property type="match status" value="1"/>
</dbReference>
<dbReference type="EMBL" id="JAOANI010000014">
    <property type="protein sequence ID" value="MCT7358778.1"/>
    <property type="molecule type" value="Genomic_DNA"/>
</dbReference>
<proteinExistence type="predicted"/>
<dbReference type="PANTHER" id="PTHR43798">
    <property type="entry name" value="MONOACYLGLYCEROL LIPASE"/>
    <property type="match status" value="1"/>
</dbReference>
<keyword evidence="3" id="KW-1185">Reference proteome</keyword>
<dbReference type="SUPFAM" id="SSF53474">
    <property type="entry name" value="alpha/beta-Hydrolases"/>
    <property type="match status" value="1"/>
</dbReference>
<evidence type="ECO:0000313" key="3">
    <source>
        <dbReference type="Proteomes" id="UP001147830"/>
    </source>
</evidence>
<comment type="caution">
    <text evidence="2">The sequence shown here is derived from an EMBL/GenBank/DDBJ whole genome shotgun (WGS) entry which is preliminary data.</text>
</comment>
<dbReference type="GO" id="GO:0016787">
    <property type="term" value="F:hydrolase activity"/>
    <property type="evidence" value="ECO:0007669"/>
    <property type="project" value="UniProtKB-KW"/>
</dbReference>
<dbReference type="Pfam" id="PF12697">
    <property type="entry name" value="Abhydrolase_6"/>
    <property type="match status" value="1"/>
</dbReference>
<reference evidence="2" key="2">
    <citation type="submission" date="2022-08" db="EMBL/GenBank/DDBJ databases">
        <authorList>
            <person name="Dong C."/>
        </authorList>
    </citation>
    <scope>NUCLEOTIDE SEQUENCE</scope>
    <source>
        <strain evidence="2">59MF3M-4</strain>
    </source>
</reference>
<gene>
    <name evidence="2" type="ORF">NYR02_07075</name>
</gene>
<name>A0A9X2WEC5_9GAMM</name>
<dbReference type="InterPro" id="IPR050266">
    <property type="entry name" value="AB_hydrolase_sf"/>
</dbReference>
<reference evidence="2" key="1">
    <citation type="journal article" date="2022" name="Front. Microbiol.">
        <title>Genome-based taxonomic rearrangement of Oceanobacter-related bacteria including the description of Thalassolituus hydrocarbonoclasticus sp. nov. and Thalassolituus pacificus sp. nov. and emended description of the genus Thalassolituus.</title>
        <authorList>
            <person name="Dong C."/>
            <person name="Wei L."/>
            <person name="Wang J."/>
            <person name="Lai Q."/>
            <person name="Huang Z."/>
            <person name="Shao Z."/>
        </authorList>
    </citation>
    <scope>NUCLEOTIDE SEQUENCE</scope>
    <source>
        <strain evidence="2">59MF3M-4</strain>
    </source>
</reference>
<organism evidence="2 3">
    <name type="scientific">Thalassolituus pacificus</name>
    <dbReference type="NCBI Taxonomy" id="2975440"/>
    <lineage>
        <taxon>Bacteria</taxon>
        <taxon>Pseudomonadati</taxon>
        <taxon>Pseudomonadota</taxon>
        <taxon>Gammaproteobacteria</taxon>
        <taxon>Oceanospirillales</taxon>
        <taxon>Oceanospirillaceae</taxon>
        <taxon>Thalassolituus</taxon>
    </lineage>
</organism>
<evidence type="ECO:0000259" key="1">
    <source>
        <dbReference type="Pfam" id="PF12697"/>
    </source>
</evidence>
<sequence length="265" mass="29788">MPTVHSAAEPRPPIVFIHGMWCGPEVFEPYRKFFTERGYHCHLPALRLHDIKNNESTALGRLSLLDYAADLEAFIRTLPQQPILIGHSMGGLLAQILCARQLAVSAVLLCPASPAGVHGLTASVVRSFFSVMTRWGFWKKPNKLSPAAARYALFNRLPDDAAQDAYQQMRYESGRAAFEIGFWLLDRNKASQVDNRKVRQPMLVISGADDHITPAAINKKVANRYDQAEYRCYPNHAHWLIAEPGWQTIAADIAEWLEQTHGQNT</sequence>
<dbReference type="Proteomes" id="UP001147830">
    <property type="component" value="Unassembled WGS sequence"/>
</dbReference>
<evidence type="ECO:0000313" key="2">
    <source>
        <dbReference type="EMBL" id="MCT7358778.1"/>
    </source>
</evidence>
<protein>
    <submittedName>
        <fullName evidence="2">Alpha/beta hydrolase</fullName>
    </submittedName>
</protein>
<dbReference type="AlphaFoldDB" id="A0A9X2WEC5"/>
<keyword evidence="2" id="KW-0378">Hydrolase</keyword>
<dbReference type="InterPro" id="IPR000073">
    <property type="entry name" value="AB_hydrolase_1"/>
</dbReference>
<dbReference type="InterPro" id="IPR029058">
    <property type="entry name" value="AB_hydrolase_fold"/>
</dbReference>
<feature type="domain" description="AB hydrolase-1" evidence="1">
    <location>
        <begin position="14"/>
        <end position="244"/>
    </location>
</feature>
<accession>A0A9X2WEC5</accession>
<dbReference type="RefSeq" id="WP_260975662.1">
    <property type="nucleotide sequence ID" value="NZ_JAOANI010000014.1"/>
</dbReference>